<dbReference type="Gene3D" id="2.60.120.40">
    <property type="match status" value="1"/>
</dbReference>
<accession>A0A6J7WY35</accession>
<name>A0A6J7WY35_9CAUD</name>
<reference evidence="1" key="1">
    <citation type="submission" date="2020-05" db="EMBL/GenBank/DDBJ databases">
        <authorList>
            <person name="Chiriac C."/>
            <person name="Salcher M."/>
            <person name="Ghai R."/>
            <person name="Kavagutti S V."/>
        </authorList>
    </citation>
    <scope>NUCLEOTIDE SEQUENCE</scope>
</reference>
<organism evidence="1">
    <name type="scientific">uncultured Caudovirales phage</name>
    <dbReference type="NCBI Taxonomy" id="2100421"/>
    <lineage>
        <taxon>Viruses</taxon>
        <taxon>Duplodnaviria</taxon>
        <taxon>Heunggongvirae</taxon>
        <taxon>Uroviricota</taxon>
        <taxon>Caudoviricetes</taxon>
        <taxon>Peduoviridae</taxon>
        <taxon>Maltschvirus</taxon>
        <taxon>Maltschvirus maltsch</taxon>
    </lineage>
</organism>
<dbReference type="EMBL" id="LR798314">
    <property type="protein sequence ID" value="CAB5222670.1"/>
    <property type="molecule type" value="Genomic_DNA"/>
</dbReference>
<dbReference type="InterPro" id="IPR008983">
    <property type="entry name" value="Tumour_necrosis_fac-like_dom"/>
</dbReference>
<gene>
    <name evidence="1" type="ORF">UFOVP377_25</name>
</gene>
<proteinExistence type="predicted"/>
<protein>
    <submittedName>
        <fullName evidence="1">Uncharacterized protein</fullName>
    </submittedName>
</protein>
<evidence type="ECO:0000313" key="1">
    <source>
        <dbReference type="EMBL" id="CAB5222670.1"/>
    </source>
</evidence>
<sequence>MAIQQKLETPTPPNLGYPPELYERRNFNESNGSLNAYFRKVTAVLGSVFGIRGSRYINAPYGAFQSTVDQTAAAINTAYAMTFNTTDFTNGITVVSNSRITVTDSGIYNLQWSGQFENSDSQDHDVRVWIKVNGTNLVGSTGFAGVPSKHGAINGHTIVGWNYNLSLNANDYIELWWDTDSTTVSIQAYAAASNYPSTASLIATMQFVSNTM</sequence>